<evidence type="ECO:0000313" key="3">
    <source>
        <dbReference type="Proteomes" id="UP000276526"/>
    </source>
</evidence>
<proteinExistence type="predicted"/>
<comment type="caution">
    <text evidence="2">The sequence shown here is derived from an EMBL/GenBank/DDBJ whole genome shotgun (WGS) entry which is preliminary data.</text>
</comment>
<dbReference type="RefSeq" id="WP_125207140.1">
    <property type="nucleotide sequence ID" value="NZ_PQNK01000007.1"/>
</dbReference>
<dbReference type="AlphaFoldDB" id="A0A426PZI2"/>
<accession>A0A426PZI2</accession>
<name>A0A426PZI2_9CORY</name>
<evidence type="ECO:0000256" key="1">
    <source>
        <dbReference type="SAM" id="SignalP"/>
    </source>
</evidence>
<feature type="signal peptide" evidence="1">
    <location>
        <begin position="1"/>
        <end position="28"/>
    </location>
</feature>
<dbReference type="Proteomes" id="UP000276526">
    <property type="component" value="Unassembled WGS sequence"/>
</dbReference>
<sequence length="157" mass="16555">MLSSRVTRLSSALAATALVVGLAAPATAAPAAQQSPAPAKTYSNPIFPYYTDWDGSRFLADDIMPKAAMDKLTPKQRNALRFGPTSEASAQACYDEWKFVVDPGPGPVTLPWYSIRCNFEEVTVGEYLQTVGAATGAFISTGFESVAGSLGRIAGSL</sequence>
<feature type="chain" id="PRO_5019001869" evidence="1">
    <location>
        <begin position="29"/>
        <end position="157"/>
    </location>
</feature>
<organism evidence="2 3">
    <name type="scientific">Corynebacterium bovis</name>
    <dbReference type="NCBI Taxonomy" id="36808"/>
    <lineage>
        <taxon>Bacteria</taxon>
        <taxon>Bacillati</taxon>
        <taxon>Actinomycetota</taxon>
        <taxon>Actinomycetes</taxon>
        <taxon>Mycobacteriales</taxon>
        <taxon>Corynebacteriaceae</taxon>
        <taxon>Corynebacterium</taxon>
    </lineage>
</organism>
<gene>
    <name evidence="2" type="ORF">CXF48_05780</name>
</gene>
<reference evidence="2 3" key="1">
    <citation type="submission" date="2018-01" db="EMBL/GenBank/DDBJ databases">
        <title>Twenty Corynebacterium bovis Genomes.</title>
        <authorList>
            <person name="Gulvik C.A."/>
        </authorList>
    </citation>
    <scope>NUCLEOTIDE SEQUENCE [LARGE SCALE GENOMIC DNA]</scope>
    <source>
        <strain evidence="2 3">F6900</strain>
    </source>
</reference>
<keyword evidence="1" id="KW-0732">Signal</keyword>
<protein>
    <submittedName>
        <fullName evidence="2">Uncharacterized protein</fullName>
    </submittedName>
</protein>
<dbReference type="EMBL" id="PQNK01000007">
    <property type="protein sequence ID" value="RRO86772.1"/>
    <property type="molecule type" value="Genomic_DNA"/>
</dbReference>
<evidence type="ECO:0000313" key="2">
    <source>
        <dbReference type="EMBL" id="RRO86772.1"/>
    </source>
</evidence>